<dbReference type="VEuPathDB" id="FungiDB:PHYBLDRAFT_143964"/>
<keyword evidence="2" id="KW-1185">Reference proteome</keyword>
<name>A0A162XMB5_PHYB8</name>
<reference evidence="2" key="1">
    <citation type="submission" date="2015-06" db="EMBL/GenBank/DDBJ databases">
        <title>Expansion of signal transduction pathways in fungi by whole-genome duplication.</title>
        <authorList>
            <consortium name="DOE Joint Genome Institute"/>
            <person name="Corrochano L.M."/>
            <person name="Kuo A."/>
            <person name="Marcet-Houben M."/>
            <person name="Polaino S."/>
            <person name="Salamov A."/>
            <person name="Villalobos J.M."/>
            <person name="Alvarez M.I."/>
            <person name="Avalos J."/>
            <person name="Benito E.P."/>
            <person name="Benoit I."/>
            <person name="Burger G."/>
            <person name="Camino L.P."/>
            <person name="Canovas D."/>
            <person name="Cerda-Olmedo E."/>
            <person name="Cheng J.-F."/>
            <person name="Dominguez A."/>
            <person name="Elias M."/>
            <person name="Eslava A.P."/>
            <person name="Glaser F."/>
            <person name="Grimwood J."/>
            <person name="Gutierrez G."/>
            <person name="Heitman J."/>
            <person name="Henrissat B."/>
            <person name="Iturriaga E.A."/>
            <person name="Lang B.F."/>
            <person name="Lavin J.L."/>
            <person name="Lee S."/>
            <person name="Li W."/>
            <person name="Lindquist E."/>
            <person name="Lopez-Garcia S."/>
            <person name="Luque E.M."/>
            <person name="Marcos A.T."/>
            <person name="Martin J."/>
            <person name="McCluskey K."/>
            <person name="Medina H.R."/>
            <person name="Miralles-Duran A."/>
            <person name="Miyazaki A."/>
            <person name="Munoz-Torres E."/>
            <person name="Oguiza J.A."/>
            <person name="Ohm R."/>
            <person name="Olmedo M."/>
            <person name="Orejas M."/>
            <person name="Ortiz-Castellanos L."/>
            <person name="Pisabarro A.G."/>
            <person name="Rodriguez-Romero J."/>
            <person name="Ruiz-Herrera J."/>
            <person name="Ruiz-Vazquez R."/>
            <person name="Sanz C."/>
            <person name="Schackwitz W."/>
            <person name="Schmutz J."/>
            <person name="Shahriari M."/>
            <person name="Shelest E."/>
            <person name="Silva-Franco F."/>
            <person name="Soanes D."/>
            <person name="Syed K."/>
            <person name="Tagua V.G."/>
            <person name="Talbot N.J."/>
            <person name="Thon M."/>
            <person name="De vries R.P."/>
            <person name="Wiebenga A."/>
            <person name="Yadav J.S."/>
            <person name="Braun E.L."/>
            <person name="Baker S."/>
            <person name="Garre V."/>
            <person name="Horwitz B."/>
            <person name="Torres-Martinez S."/>
            <person name="Idnurm A."/>
            <person name="Herrera-Estrella A."/>
            <person name="Gabaldon T."/>
            <person name="Grigoriev I.V."/>
        </authorList>
    </citation>
    <scope>NUCLEOTIDE SEQUENCE [LARGE SCALE GENOMIC DNA]</scope>
    <source>
        <strain evidence="2">NRRL 1555(-)</strain>
    </source>
</reference>
<evidence type="ECO:0000313" key="1">
    <source>
        <dbReference type="EMBL" id="OAD75715.1"/>
    </source>
</evidence>
<dbReference type="OrthoDB" id="2261052at2759"/>
<proteinExistence type="predicted"/>
<dbReference type="RefSeq" id="XP_018293755.1">
    <property type="nucleotide sequence ID" value="XM_018431113.1"/>
</dbReference>
<dbReference type="AlphaFoldDB" id="A0A162XMB5"/>
<sequence length="567" mass="62818">MSPIPLPIPTPTTDTSFTLWRITENVKCIDTSSLFNVLDLCLWLRKFKLEAAAVNAPLDACTKVLRKYMPPPICMWLTTLPDTTRSSWTLLEPVLLDHWATPSAINNHHTLCQLCQLCKLSDQTITEFAATWKHLNSLLSTQYSADEQVTLFIQSLDSVPMPMPDFLTSHWPNDTSSNNALILTSPHPWTLMLCTFHSTLIVHTNKTNISNNLSTNNNSTNNTNNLLIALSSEPTPKKASPSAITTGLLVTEQSIVTHTFPLHPTHDNNLAITPPGINPTDCTTLPSLQAQFFYQNLSHPPTINALIPLLSSLSLRQSPTTIIQVGPLTLDALINTGTNLSIIKSNIVAQLGLPIDHSQKQRFHTIMNESHCTLGVTYLSIFGVLLPFHVLNNVHHNILLRWNNLSTLGGIIHDSPPSIVYHPPGHPTIALPLSLSLLVPAIDQATITFNTVYPTPTHLFDSTIDAGDSLPMLVSPCHFRRDINDTLDKHDSLSQHNIQQPTLSHVPLVHMALKYFNHLPHKLSNYHYNASVHPALNNTPLILNSRSDAQAISAQLPPKENLRQKTD</sequence>
<accession>A0A162XMB5</accession>
<evidence type="ECO:0008006" key="3">
    <source>
        <dbReference type="Google" id="ProtNLM"/>
    </source>
</evidence>
<dbReference type="Proteomes" id="UP000077315">
    <property type="component" value="Unassembled WGS sequence"/>
</dbReference>
<dbReference type="EMBL" id="KV440977">
    <property type="protein sequence ID" value="OAD75715.1"/>
    <property type="molecule type" value="Genomic_DNA"/>
</dbReference>
<evidence type="ECO:0000313" key="2">
    <source>
        <dbReference type="Proteomes" id="UP000077315"/>
    </source>
</evidence>
<gene>
    <name evidence="1" type="ORF">PHYBLDRAFT_143964</name>
</gene>
<dbReference type="GeneID" id="28992019"/>
<dbReference type="STRING" id="763407.A0A162XMB5"/>
<dbReference type="InParanoid" id="A0A162XMB5"/>
<organism evidence="1 2">
    <name type="scientific">Phycomyces blakesleeanus (strain ATCC 8743b / DSM 1359 / FGSC 10004 / NBRC 33097 / NRRL 1555)</name>
    <dbReference type="NCBI Taxonomy" id="763407"/>
    <lineage>
        <taxon>Eukaryota</taxon>
        <taxon>Fungi</taxon>
        <taxon>Fungi incertae sedis</taxon>
        <taxon>Mucoromycota</taxon>
        <taxon>Mucoromycotina</taxon>
        <taxon>Mucoromycetes</taxon>
        <taxon>Mucorales</taxon>
        <taxon>Phycomycetaceae</taxon>
        <taxon>Phycomyces</taxon>
    </lineage>
</organism>
<protein>
    <recommendedName>
        <fullName evidence="3">Retrotransposon gag domain-containing protein</fullName>
    </recommendedName>
</protein>